<keyword evidence="13" id="KW-1185">Reference proteome</keyword>
<dbReference type="PANTHER" id="PTHR30349">
    <property type="entry name" value="PHAGE INTEGRASE-RELATED"/>
    <property type="match status" value="1"/>
</dbReference>
<sequence length="296" mass="34399">MWKEKFTEYLRYEKNYSSQTEISYLIDLTQFKDFVVEETGSFNPSEIDSDIVRIWMSRLMEQGMKPSSVNRKLSSLKTFFNFLERKELIGKNPVKLVSGLKTSKRLPVFVNNRDMTRILDSPDNYSDDFTGCRDRFLIELLYVTGMRRAEVISLKDSDIDFSSSSLKVTGKGNKQRFIPFSDDTKNKILKYIEVRDKEIKNKSPFLIVKENGEPLSPVQVYNIIRNHLNDIPTLSKRSPHVIRHSFATEMMNNGAEINAVKELLGHVSLSSTEIYTHVTFEEMKKTYQKAHPRAKK</sequence>
<dbReference type="InterPro" id="IPR004107">
    <property type="entry name" value="Integrase_SAM-like_N"/>
</dbReference>
<evidence type="ECO:0000256" key="1">
    <source>
        <dbReference type="ARBA" id="ARBA00004496"/>
    </source>
</evidence>
<dbReference type="EMBL" id="LN515532">
    <property type="protein sequence ID" value="CEA16544.1"/>
    <property type="molecule type" value="Genomic_DNA"/>
</dbReference>
<dbReference type="Pfam" id="PF02899">
    <property type="entry name" value="Phage_int_SAM_1"/>
    <property type="match status" value="1"/>
</dbReference>
<dbReference type="AlphaFoldDB" id="A0A098C0T4"/>
<evidence type="ECO:0000256" key="9">
    <source>
        <dbReference type="PROSITE-ProRule" id="PRU01248"/>
    </source>
</evidence>
<keyword evidence="6 9" id="KW-0238">DNA-binding</keyword>
<dbReference type="HOGENOM" id="CLU_027562_9_0_10"/>
<reference evidence="12 13" key="1">
    <citation type="submission" date="2014-08" db="EMBL/GenBank/DDBJ databases">
        <authorList>
            <person name="Wibberg D."/>
        </authorList>
    </citation>
    <scope>NUCLEOTIDE SEQUENCE [LARGE SCALE GENOMIC DNA]</scope>
    <source>
        <strain evidence="13">ING2-E5B</strain>
    </source>
</reference>
<evidence type="ECO:0000256" key="8">
    <source>
        <dbReference type="ARBA" id="ARBA00023306"/>
    </source>
</evidence>
<dbReference type="STRING" id="1562970.ING2E5B_1800"/>
<evidence type="ECO:0000256" key="7">
    <source>
        <dbReference type="ARBA" id="ARBA00023172"/>
    </source>
</evidence>
<keyword evidence="8" id="KW-0131">Cell cycle</keyword>
<evidence type="ECO:0000256" key="5">
    <source>
        <dbReference type="ARBA" id="ARBA00022908"/>
    </source>
</evidence>
<comment type="subcellular location">
    <subcellularLocation>
        <location evidence="1">Cytoplasm</location>
    </subcellularLocation>
</comment>
<evidence type="ECO:0000313" key="12">
    <source>
        <dbReference type="EMBL" id="CEA16544.1"/>
    </source>
</evidence>
<dbReference type="GO" id="GO:0007059">
    <property type="term" value="P:chromosome segregation"/>
    <property type="evidence" value="ECO:0007669"/>
    <property type="project" value="UniProtKB-KW"/>
</dbReference>
<dbReference type="Gene3D" id="1.10.443.10">
    <property type="entry name" value="Intergrase catalytic core"/>
    <property type="match status" value="1"/>
</dbReference>
<dbReference type="PROSITE" id="PS51898">
    <property type="entry name" value="TYR_RECOMBINASE"/>
    <property type="match status" value="1"/>
</dbReference>
<dbReference type="InterPro" id="IPR011010">
    <property type="entry name" value="DNA_brk_join_enz"/>
</dbReference>
<evidence type="ECO:0000259" key="11">
    <source>
        <dbReference type="PROSITE" id="PS51900"/>
    </source>
</evidence>
<evidence type="ECO:0000256" key="3">
    <source>
        <dbReference type="ARBA" id="ARBA00022618"/>
    </source>
</evidence>
<dbReference type="PATRIC" id="fig|1562970.3.peg.1786"/>
<dbReference type="GO" id="GO:0051301">
    <property type="term" value="P:cell division"/>
    <property type="evidence" value="ECO:0007669"/>
    <property type="project" value="UniProtKB-KW"/>
</dbReference>
<dbReference type="GO" id="GO:0015074">
    <property type="term" value="P:DNA integration"/>
    <property type="evidence" value="ECO:0007669"/>
    <property type="project" value="UniProtKB-KW"/>
</dbReference>
<dbReference type="InterPro" id="IPR050090">
    <property type="entry name" value="Tyrosine_recombinase_XerCD"/>
</dbReference>
<dbReference type="InterPro" id="IPR002104">
    <property type="entry name" value="Integrase_catalytic"/>
</dbReference>
<dbReference type="InterPro" id="IPR044068">
    <property type="entry name" value="CB"/>
</dbReference>
<keyword evidence="3" id="KW-0132">Cell division</keyword>
<feature type="domain" description="Core-binding (CB)" evidence="11">
    <location>
        <begin position="1"/>
        <end position="84"/>
    </location>
</feature>
<feature type="domain" description="Tyr recombinase" evidence="10">
    <location>
        <begin position="105"/>
        <end position="288"/>
    </location>
</feature>
<keyword evidence="2" id="KW-0963">Cytoplasm</keyword>
<dbReference type="InterPro" id="IPR013762">
    <property type="entry name" value="Integrase-like_cat_sf"/>
</dbReference>
<accession>A0A098C0T4</accession>
<keyword evidence="5" id="KW-0229">DNA integration</keyword>
<dbReference type="GO" id="GO:0005737">
    <property type="term" value="C:cytoplasm"/>
    <property type="evidence" value="ECO:0007669"/>
    <property type="project" value="UniProtKB-SubCell"/>
</dbReference>
<evidence type="ECO:0000256" key="2">
    <source>
        <dbReference type="ARBA" id="ARBA00022490"/>
    </source>
</evidence>
<keyword evidence="7" id="KW-0233">DNA recombination</keyword>
<evidence type="ECO:0000256" key="6">
    <source>
        <dbReference type="ARBA" id="ARBA00023125"/>
    </source>
</evidence>
<dbReference type="GO" id="GO:0003677">
    <property type="term" value="F:DNA binding"/>
    <property type="evidence" value="ECO:0007669"/>
    <property type="project" value="UniProtKB-UniRule"/>
</dbReference>
<evidence type="ECO:0000256" key="4">
    <source>
        <dbReference type="ARBA" id="ARBA00022829"/>
    </source>
</evidence>
<dbReference type="PROSITE" id="PS51900">
    <property type="entry name" value="CB"/>
    <property type="match status" value="1"/>
</dbReference>
<keyword evidence="4" id="KW-0159">Chromosome partition</keyword>
<dbReference type="Proteomes" id="UP000032417">
    <property type="component" value="Chromosome 1"/>
</dbReference>
<dbReference type="GO" id="GO:0006310">
    <property type="term" value="P:DNA recombination"/>
    <property type="evidence" value="ECO:0007669"/>
    <property type="project" value="UniProtKB-KW"/>
</dbReference>
<dbReference type="OrthoDB" id="9801717at2"/>
<proteinExistence type="predicted"/>
<dbReference type="PANTHER" id="PTHR30349:SF77">
    <property type="entry name" value="TYROSINE RECOMBINASE XERC"/>
    <property type="match status" value="1"/>
</dbReference>
<evidence type="ECO:0000313" key="13">
    <source>
        <dbReference type="Proteomes" id="UP000032417"/>
    </source>
</evidence>
<dbReference type="SUPFAM" id="SSF56349">
    <property type="entry name" value="DNA breaking-rejoining enzymes"/>
    <property type="match status" value="1"/>
</dbReference>
<dbReference type="InterPro" id="IPR010998">
    <property type="entry name" value="Integrase_recombinase_N"/>
</dbReference>
<evidence type="ECO:0000259" key="10">
    <source>
        <dbReference type="PROSITE" id="PS51898"/>
    </source>
</evidence>
<dbReference type="Gene3D" id="1.10.150.130">
    <property type="match status" value="1"/>
</dbReference>
<organism evidence="12 13">
    <name type="scientific">Fermentimonas caenicola</name>
    <dbReference type="NCBI Taxonomy" id="1562970"/>
    <lineage>
        <taxon>Bacteria</taxon>
        <taxon>Pseudomonadati</taxon>
        <taxon>Bacteroidota</taxon>
        <taxon>Bacteroidia</taxon>
        <taxon>Bacteroidales</taxon>
        <taxon>Dysgonomonadaceae</taxon>
        <taxon>Fermentimonas</taxon>
    </lineage>
</organism>
<evidence type="ECO:0008006" key="14">
    <source>
        <dbReference type="Google" id="ProtNLM"/>
    </source>
</evidence>
<name>A0A098C0T4_9BACT</name>
<dbReference type="KEGG" id="pbt:ING2E5B_1800"/>
<gene>
    <name evidence="12" type="ORF">ING2E5B_1800</name>
</gene>
<dbReference type="Pfam" id="PF00589">
    <property type="entry name" value="Phage_integrase"/>
    <property type="match status" value="1"/>
</dbReference>
<protein>
    <recommendedName>
        <fullName evidence="14">Tyrosine recombinase XerC</fullName>
    </recommendedName>
</protein>